<dbReference type="Proteomes" id="UP001058974">
    <property type="component" value="Chromosome 7"/>
</dbReference>
<reference evidence="1 2" key="1">
    <citation type="journal article" date="2022" name="Nat. Genet.">
        <title>Improved pea reference genome and pan-genome highlight genomic features and evolutionary characteristics.</title>
        <authorList>
            <person name="Yang T."/>
            <person name="Liu R."/>
            <person name="Luo Y."/>
            <person name="Hu S."/>
            <person name="Wang D."/>
            <person name="Wang C."/>
            <person name="Pandey M.K."/>
            <person name="Ge S."/>
            <person name="Xu Q."/>
            <person name="Li N."/>
            <person name="Li G."/>
            <person name="Huang Y."/>
            <person name="Saxena R.K."/>
            <person name="Ji Y."/>
            <person name="Li M."/>
            <person name="Yan X."/>
            <person name="He Y."/>
            <person name="Liu Y."/>
            <person name="Wang X."/>
            <person name="Xiang C."/>
            <person name="Varshney R.K."/>
            <person name="Ding H."/>
            <person name="Gao S."/>
            <person name="Zong X."/>
        </authorList>
    </citation>
    <scope>NUCLEOTIDE SEQUENCE [LARGE SCALE GENOMIC DNA]</scope>
    <source>
        <strain evidence="1 2">cv. Zhongwan 6</strain>
    </source>
</reference>
<sequence>MVYGISPEKFVLLTLKVCIDPLKGNSANEPWRLLLNDKSILDNFPVWNILCGNIPLNPQNARLRVVMFLKLTNVSGTGDEKLFPSRIMSDRFFSFVREESSGPDKLQ</sequence>
<keyword evidence="2" id="KW-1185">Reference proteome</keyword>
<evidence type="ECO:0000313" key="2">
    <source>
        <dbReference type="Proteomes" id="UP001058974"/>
    </source>
</evidence>
<name>A0A9D5A2P0_PEA</name>
<organism evidence="1 2">
    <name type="scientific">Pisum sativum</name>
    <name type="common">Garden pea</name>
    <name type="synonym">Lathyrus oleraceus</name>
    <dbReference type="NCBI Taxonomy" id="3888"/>
    <lineage>
        <taxon>Eukaryota</taxon>
        <taxon>Viridiplantae</taxon>
        <taxon>Streptophyta</taxon>
        <taxon>Embryophyta</taxon>
        <taxon>Tracheophyta</taxon>
        <taxon>Spermatophyta</taxon>
        <taxon>Magnoliopsida</taxon>
        <taxon>eudicotyledons</taxon>
        <taxon>Gunneridae</taxon>
        <taxon>Pentapetalae</taxon>
        <taxon>rosids</taxon>
        <taxon>fabids</taxon>
        <taxon>Fabales</taxon>
        <taxon>Fabaceae</taxon>
        <taxon>Papilionoideae</taxon>
        <taxon>50 kb inversion clade</taxon>
        <taxon>NPAAA clade</taxon>
        <taxon>Hologalegina</taxon>
        <taxon>IRL clade</taxon>
        <taxon>Fabeae</taxon>
        <taxon>Lathyrus</taxon>
    </lineage>
</organism>
<dbReference type="AlphaFoldDB" id="A0A9D5A2P0"/>
<evidence type="ECO:0000313" key="1">
    <source>
        <dbReference type="EMBL" id="KAI5391958.1"/>
    </source>
</evidence>
<gene>
    <name evidence="1" type="ORF">KIW84_076668</name>
</gene>
<comment type="caution">
    <text evidence="1">The sequence shown here is derived from an EMBL/GenBank/DDBJ whole genome shotgun (WGS) entry which is preliminary data.</text>
</comment>
<dbReference type="EMBL" id="JAMSHJ010000007">
    <property type="protein sequence ID" value="KAI5391958.1"/>
    <property type="molecule type" value="Genomic_DNA"/>
</dbReference>
<protein>
    <submittedName>
        <fullName evidence="1">Uncharacterized protein</fullName>
    </submittedName>
</protein>
<dbReference type="Gramene" id="Psat07G0666800-T1">
    <property type="protein sequence ID" value="KAI5391958.1"/>
    <property type="gene ID" value="KIW84_076668"/>
</dbReference>
<accession>A0A9D5A2P0</accession>
<proteinExistence type="predicted"/>